<dbReference type="GO" id="GO:0030248">
    <property type="term" value="F:cellulose binding"/>
    <property type="evidence" value="ECO:0007669"/>
    <property type="project" value="InterPro"/>
</dbReference>
<dbReference type="EC" id="3.2.1.78" evidence="4"/>
<dbReference type="InterPro" id="IPR035971">
    <property type="entry name" value="CBD_sf"/>
</dbReference>
<dbReference type="InterPro" id="IPR017853">
    <property type="entry name" value="GH"/>
</dbReference>
<dbReference type="Pfam" id="PF00150">
    <property type="entry name" value="Cellulase"/>
    <property type="match status" value="1"/>
</dbReference>
<dbReference type="Proteomes" id="UP000620124">
    <property type="component" value="Unassembled WGS sequence"/>
</dbReference>
<evidence type="ECO:0000256" key="4">
    <source>
        <dbReference type="ARBA" id="ARBA00012706"/>
    </source>
</evidence>
<keyword evidence="5" id="KW-0964">Secreted</keyword>
<comment type="subcellular location">
    <subcellularLocation>
        <location evidence="2">Secreted</location>
    </subcellularLocation>
</comment>
<evidence type="ECO:0000313" key="12">
    <source>
        <dbReference type="EMBL" id="KAF7354147.1"/>
    </source>
</evidence>
<protein>
    <recommendedName>
        <fullName evidence="4">mannan endo-1,4-beta-mannosidase</fullName>
        <ecNumber evidence="4">3.2.1.78</ecNumber>
    </recommendedName>
</protein>
<evidence type="ECO:0000256" key="1">
    <source>
        <dbReference type="ARBA" id="ARBA00001678"/>
    </source>
</evidence>
<comment type="caution">
    <text evidence="12">The sequence shown here is derived from an EMBL/GenBank/DDBJ whole genome shotgun (WGS) entry which is preliminary data.</text>
</comment>
<dbReference type="PANTHER" id="PTHR31451">
    <property type="match status" value="1"/>
</dbReference>
<comment type="catalytic activity">
    <reaction evidence="1">
        <text>Random hydrolysis of (1-&gt;4)-beta-D-mannosidic linkages in mannans, galactomannans and glucomannans.</text>
        <dbReference type="EC" id="3.2.1.78"/>
    </reaction>
</comment>
<dbReference type="SUPFAM" id="SSF51445">
    <property type="entry name" value="(Trans)glycosidases"/>
    <property type="match status" value="1"/>
</dbReference>
<evidence type="ECO:0000256" key="9">
    <source>
        <dbReference type="RuleBase" id="RU361153"/>
    </source>
</evidence>
<feature type="domain" description="CBM1" evidence="11">
    <location>
        <begin position="48"/>
        <end position="84"/>
    </location>
</feature>
<dbReference type="GO" id="GO:0046355">
    <property type="term" value="P:mannan catabolic process"/>
    <property type="evidence" value="ECO:0007669"/>
    <property type="project" value="UniProtKB-ARBA"/>
</dbReference>
<evidence type="ECO:0000259" key="11">
    <source>
        <dbReference type="PROSITE" id="PS51164"/>
    </source>
</evidence>
<dbReference type="SUPFAM" id="SSF57180">
    <property type="entry name" value="Cellulose-binding domain"/>
    <property type="match status" value="1"/>
</dbReference>
<dbReference type="OrthoDB" id="406631at2759"/>
<dbReference type="InterPro" id="IPR001547">
    <property type="entry name" value="Glyco_hydro_5"/>
</dbReference>
<dbReference type="PANTHER" id="PTHR31451:SF39">
    <property type="entry name" value="MANNAN ENDO-1,4-BETA-MANNOSIDASE 1"/>
    <property type="match status" value="1"/>
</dbReference>
<evidence type="ECO:0000256" key="8">
    <source>
        <dbReference type="ARBA" id="ARBA00023295"/>
    </source>
</evidence>
<evidence type="ECO:0000256" key="7">
    <source>
        <dbReference type="ARBA" id="ARBA00022801"/>
    </source>
</evidence>
<dbReference type="EMBL" id="JACAZI010000008">
    <property type="protein sequence ID" value="KAF7354147.1"/>
    <property type="molecule type" value="Genomic_DNA"/>
</dbReference>
<evidence type="ECO:0000313" key="13">
    <source>
        <dbReference type="Proteomes" id="UP000620124"/>
    </source>
</evidence>
<keyword evidence="13" id="KW-1185">Reference proteome</keyword>
<reference evidence="12" key="1">
    <citation type="submission" date="2020-05" db="EMBL/GenBank/DDBJ databases">
        <title>Mycena genomes resolve the evolution of fungal bioluminescence.</title>
        <authorList>
            <person name="Tsai I.J."/>
        </authorList>
    </citation>
    <scope>NUCLEOTIDE SEQUENCE</scope>
    <source>
        <strain evidence="12">CCC161011</strain>
    </source>
</reference>
<dbReference type="InterPro" id="IPR045053">
    <property type="entry name" value="MAN-like"/>
</dbReference>
<organism evidence="12 13">
    <name type="scientific">Mycena venus</name>
    <dbReference type="NCBI Taxonomy" id="2733690"/>
    <lineage>
        <taxon>Eukaryota</taxon>
        <taxon>Fungi</taxon>
        <taxon>Dikarya</taxon>
        <taxon>Basidiomycota</taxon>
        <taxon>Agaricomycotina</taxon>
        <taxon>Agaricomycetes</taxon>
        <taxon>Agaricomycetidae</taxon>
        <taxon>Agaricales</taxon>
        <taxon>Marasmiineae</taxon>
        <taxon>Mycenaceae</taxon>
        <taxon>Mycena</taxon>
    </lineage>
</organism>
<proteinExistence type="inferred from homology"/>
<evidence type="ECO:0000256" key="3">
    <source>
        <dbReference type="ARBA" id="ARBA00005641"/>
    </source>
</evidence>
<dbReference type="PROSITE" id="PS51257">
    <property type="entry name" value="PROKAR_LIPOPROTEIN"/>
    <property type="match status" value="1"/>
</dbReference>
<dbReference type="Pfam" id="PF00734">
    <property type="entry name" value="CBM_1"/>
    <property type="match status" value="1"/>
</dbReference>
<dbReference type="SMART" id="SM00236">
    <property type="entry name" value="fCBD"/>
    <property type="match status" value="1"/>
</dbReference>
<dbReference type="GO" id="GO:0016985">
    <property type="term" value="F:mannan endo-1,4-beta-mannosidase activity"/>
    <property type="evidence" value="ECO:0007669"/>
    <property type="project" value="UniProtKB-EC"/>
</dbReference>
<dbReference type="AlphaFoldDB" id="A0A8H7CZR4"/>
<keyword evidence="7 9" id="KW-0378">Hydrolase</keyword>
<evidence type="ECO:0000256" key="5">
    <source>
        <dbReference type="ARBA" id="ARBA00022525"/>
    </source>
</evidence>
<gene>
    <name evidence="12" type="ORF">MVEN_01102200</name>
</gene>
<evidence type="ECO:0000256" key="10">
    <source>
        <dbReference type="SAM" id="MobiDB-lite"/>
    </source>
</evidence>
<comment type="similarity">
    <text evidence="3 9">Belongs to the glycosyl hydrolase 5 (cellulase A) family.</text>
</comment>
<keyword evidence="6" id="KW-0732">Signal</keyword>
<dbReference type="PROSITE" id="PS00562">
    <property type="entry name" value="CBM1_1"/>
    <property type="match status" value="1"/>
</dbReference>
<feature type="region of interest" description="Disordered" evidence="10">
    <location>
        <begin position="92"/>
        <end position="127"/>
    </location>
</feature>
<evidence type="ECO:0000256" key="2">
    <source>
        <dbReference type="ARBA" id="ARBA00004613"/>
    </source>
</evidence>
<evidence type="ECO:0000256" key="6">
    <source>
        <dbReference type="ARBA" id="ARBA00022729"/>
    </source>
</evidence>
<keyword evidence="8 9" id="KW-0326">Glycosidase</keyword>
<sequence length="533" mass="57381">MRSCCIRCSGEIHPLTVVYITLACTISSSENMRRQALLLAILCASAMGSVPEWGQCGGLGWTGETDCATGFVCVEQNEWYSQCLAGTSTTTVTTPTTTPTTVSTTSTVKSTSTTHTTTTSSSPPSATGFIKTSGTRFTLNGQQFVPVGSNAYWPALLGYSDAEIDQAFSDIAGSGATVCRTEGFNEVTSPAGVYFQLWTGSTATVNTGTNGLQRLDYLISSAKSHGIKLLITLTNNWSDFGGMDVYTAQLLGSGLPHDTFYTNPTVVAAYKAYVEAIVTRYLTEDTIMAWELANEPRCAGTNTAASTTCNSTVITNWAAEISAFIKSLDPNHLVAIGDEGFINDPIPHNYDYPYQGGGIGIDFEANLAIDTLDFGTFHMYPDSWGESGNDIAWGQQWITDHAALMTSANKPAIMEEFGLTYTGTQRSDDYATWYDTVISTGLTGDLLWQAGSVFNGTETPERRICNLPHRPGVHTTSAARSGAEGAWMSRLSCKLSNSTSVRVVILCDHWPEYIPYFPCRRLGLEPSSPKTAA</sequence>
<dbReference type="InterPro" id="IPR000254">
    <property type="entry name" value="CBD"/>
</dbReference>
<name>A0A8H7CZR4_9AGAR</name>
<accession>A0A8H7CZR4</accession>
<dbReference type="PROSITE" id="PS51164">
    <property type="entry name" value="CBM1_2"/>
    <property type="match status" value="1"/>
</dbReference>
<dbReference type="GO" id="GO:0005576">
    <property type="term" value="C:extracellular region"/>
    <property type="evidence" value="ECO:0007669"/>
    <property type="project" value="UniProtKB-SubCell"/>
</dbReference>
<dbReference type="Gene3D" id="3.20.20.80">
    <property type="entry name" value="Glycosidases"/>
    <property type="match status" value="1"/>
</dbReference>